<evidence type="ECO:0000256" key="8">
    <source>
        <dbReference type="RuleBase" id="RU362079"/>
    </source>
</evidence>
<dbReference type="PANTHER" id="PTHR42844:SF1">
    <property type="entry name" value="DIHYDRONEOPTERIN ALDOLASE 1-RELATED"/>
    <property type="match status" value="1"/>
</dbReference>
<accession>A0A1Y0IGT9</accession>
<dbReference type="SMART" id="SM00905">
    <property type="entry name" value="FolB"/>
    <property type="match status" value="1"/>
</dbReference>
<organism evidence="10 11">
    <name type="scientific">Oleiphilus messinensis</name>
    <dbReference type="NCBI Taxonomy" id="141451"/>
    <lineage>
        <taxon>Bacteria</taxon>
        <taxon>Pseudomonadati</taxon>
        <taxon>Pseudomonadota</taxon>
        <taxon>Gammaproteobacteria</taxon>
        <taxon>Oceanospirillales</taxon>
        <taxon>Oleiphilaceae</taxon>
        <taxon>Oleiphilus</taxon>
    </lineage>
</organism>
<dbReference type="FunFam" id="3.30.1130.10:FF:000002">
    <property type="entry name" value="7,8-dihydroneopterin aldolase"/>
    <property type="match status" value="1"/>
</dbReference>
<proteinExistence type="inferred from homology"/>
<dbReference type="UniPathway" id="UPA00077">
    <property type="reaction ID" value="UER00154"/>
</dbReference>
<dbReference type="OrthoDB" id="9810587at2"/>
<keyword evidence="11" id="KW-1185">Reference proteome</keyword>
<dbReference type="CDD" id="cd00534">
    <property type="entry name" value="DHNA_DHNTPE"/>
    <property type="match status" value="1"/>
</dbReference>
<comment type="similarity">
    <text evidence="4 8">Belongs to the DHNA family.</text>
</comment>
<reference evidence="10 11" key="1">
    <citation type="submission" date="2017-05" db="EMBL/GenBank/DDBJ databases">
        <title>Genomic insights into alkan degradation activity of Oleiphilus messinensis.</title>
        <authorList>
            <person name="Kozyavkin S.A."/>
            <person name="Slesarev A.I."/>
            <person name="Golyshin P.N."/>
            <person name="Korzhenkov A."/>
            <person name="Golyshina O.N."/>
            <person name="Toshchakov S.V."/>
        </authorList>
    </citation>
    <scope>NUCLEOTIDE SEQUENCE [LARGE SCALE GENOMIC DNA]</scope>
    <source>
        <strain evidence="10 11">ME102</strain>
    </source>
</reference>
<dbReference type="RefSeq" id="WP_087463363.1">
    <property type="nucleotide sequence ID" value="NZ_CP021425.1"/>
</dbReference>
<evidence type="ECO:0000259" key="9">
    <source>
        <dbReference type="SMART" id="SM00905"/>
    </source>
</evidence>
<evidence type="ECO:0000313" key="10">
    <source>
        <dbReference type="EMBL" id="ARU58603.1"/>
    </source>
</evidence>
<dbReference type="KEGG" id="ome:OLMES_4607"/>
<dbReference type="GO" id="GO:0016853">
    <property type="term" value="F:isomerase activity"/>
    <property type="evidence" value="ECO:0007669"/>
    <property type="project" value="UniProtKB-KW"/>
</dbReference>
<dbReference type="GO" id="GO:0046656">
    <property type="term" value="P:folic acid biosynthetic process"/>
    <property type="evidence" value="ECO:0007669"/>
    <property type="project" value="UniProtKB-UniRule"/>
</dbReference>
<evidence type="ECO:0000256" key="4">
    <source>
        <dbReference type="ARBA" id="ARBA00005708"/>
    </source>
</evidence>
<keyword evidence="7 8" id="KW-0456">Lyase</keyword>
<dbReference type="EMBL" id="CP021425">
    <property type="protein sequence ID" value="ARU58603.1"/>
    <property type="molecule type" value="Genomic_DNA"/>
</dbReference>
<dbReference type="EC" id="4.1.2.25" evidence="8"/>
<dbReference type="InterPro" id="IPR006156">
    <property type="entry name" value="Dihydroneopterin_aldolase"/>
</dbReference>
<dbReference type="SUPFAM" id="SSF55620">
    <property type="entry name" value="Tetrahydrobiopterin biosynthesis enzymes-like"/>
    <property type="match status" value="1"/>
</dbReference>
<dbReference type="Gene3D" id="3.30.1130.10">
    <property type="match status" value="1"/>
</dbReference>
<evidence type="ECO:0000256" key="6">
    <source>
        <dbReference type="ARBA" id="ARBA00023235"/>
    </source>
</evidence>
<evidence type="ECO:0000256" key="3">
    <source>
        <dbReference type="ARBA" id="ARBA00005013"/>
    </source>
</evidence>
<dbReference type="InterPro" id="IPR043133">
    <property type="entry name" value="GTP-CH-I_C/QueF"/>
</dbReference>
<name>A0A1Y0IGT9_9GAMM</name>
<dbReference type="Pfam" id="PF02152">
    <property type="entry name" value="FolB"/>
    <property type="match status" value="1"/>
</dbReference>
<dbReference type="AlphaFoldDB" id="A0A1Y0IGT9"/>
<dbReference type="PANTHER" id="PTHR42844">
    <property type="entry name" value="DIHYDRONEOPTERIN ALDOLASE 1-RELATED"/>
    <property type="match status" value="1"/>
</dbReference>
<comment type="function">
    <text evidence="8">Catalyzes the conversion of 7,8-dihydroneopterin to 6-hydroxymethyl-7,8-dihydropterin.</text>
</comment>
<dbReference type="Proteomes" id="UP000196027">
    <property type="component" value="Chromosome"/>
</dbReference>
<keyword evidence="6" id="KW-0413">Isomerase</keyword>
<evidence type="ECO:0000313" key="11">
    <source>
        <dbReference type="Proteomes" id="UP000196027"/>
    </source>
</evidence>
<evidence type="ECO:0000256" key="5">
    <source>
        <dbReference type="ARBA" id="ARBA00022909"/>
    </source>
</evidence>
<feature type="domain" description="Dihydroneopterin aldolase/epimerase" evidence="9">
    <location>
        <begin position="4"/>
        <end position="114"/>
    </location>
</feature>
<dbReference type="NCBIfam" id="TIGR00525">
    <property type="entry name" value="folB"/>
    <property type="match status" value="1"/>
</dbReference>
<comment type="catalytic activity">
    <reaction evidence="2 8">
        <text>7,8-dihydroneopterin = 6-hydroxymethyl-7,8-dihydropterin + glycolaldehyde</text>
        <dbReference type="Rhea" id="RHEA:10540"/>
        <dbReference type="ChEBI" id="CHEBI:17001"/>
        <dbReference type="ChEBI" id="CHEBI:17071"/>
        <dbReference type="ChEBI" id="CHEBI:44841"/>
        <dbReference type="EC" id="4.1.2.25"/>
    </reaction>
</comment>
<sequence>MDIVYIRGLRVQTVIGVYDWERTIRQPLLLDLDLAWDNRPAAENDDLKLALDYAEVSQHITQMIEASQYQLIETLAEKVAHEVMQRFSVPWLRLTISKPTAVGNTDTVGVVIERGAKITDD</sequence>
<dbReference type="GO" id="GO:0004150">
    <property type="term" value="F:dihydroneopterin aldolase activity"/>
    <property type="evidence" value="ECO:0007669"/>
    <property type="project" value="UniProtKB-UniRule"/>
</dbReference>
<evidence type="ECO:0000256" key="1">
    <source>
        <dbReference type="ARBA" id="ARBA00000693"/>
    </source>
</evidence>
<evidence type="ECO:0000256" key="7">
    <source>
        <dbReference type="ARBA" id="ARBA00023239"/>
    </source>
</evidence>
<keyword evidence="5 8" id="KW-0289">Folate biosynthesis</keyword>
<dbReference type="GO" id="GO:0005737">
    <property type="term" value="C:cytoplasm"/>
    <property type="evidence" value="ECO:0007669"/>
    <property type="project" value="TreeGrafter"/>
</dbReference>
<gene>
    <name evidence="10" type="ORF">OLMES_4607</name>
</gene>
<comment type="catalytic activity">
    <reaction evidence="1">
        <text>7,8-dihydroneopterin = 7,8-dihydromonapterin</text>
        <dbReference type="Rhea" id="RHEA:45328"/>
        <dbReference type="ChEBI" id="CHEBI:17001"/>
        <dbReference type="ChEBI" id="CHEBI:71175"/>
        <dbReference type="EC" id="5.1.99.8"/>
    </reaction>
</comment>
<comment type="pathway">
    <text evidence="3 8">Cofactor biosynthesis; tetrahydrofolate biosynthesis; 2-amino-4-hydroxy-6-hydroxymethyl-7,8-dihydropteridine diphosphate from 7,8-dihydroneopterin triphosphate: step 3/4.</text>
</comment>
<dbReference type="InterPro" id="IPR006157">
    <property type="entry name" value="FolB_dom"/>
</dbReference>
<evidence type="ECO:0000256" key="2">
    <source>
        <dbReference type="ARBA" id="ARBA00001353"/>
    </source>
</evidence>
<protein>
    <recommendedName>
        <fullName evidence="8">7,8-dihydroneopterin aldolase</fullName>
        <ecNumber evidence="8">4.1.2.25</ecNumber>
    </recommendedName>
</protein>
<dbReference type="GO" id="GO:0046654">
    <property type="term" value="P:tetrahydrofolate biosynthetic process"/>
    <property type="evidence" value="ECO:0007669"/>
    <property type="project" value="UniProtKB-UniRule"/>
</dbReference>
<dbReference type="NCBIfam" id="TIGR00526">
    <property type="entry name" value="folB_dom"/>
    <property type="match status" value="1"/>
</dbReference>